<gene>
    <name evidence="2" type="ORF">BDA96_04G079600</name>
</gene>
<name>A0A921UJI4_SORBI</name>
<dbReference type="InterPro" id="IPR011043">
    <property type="entry name" value="Gal_Oxase/kelch_b-propeller"/>
</dbReference>
<dbReference type="InterPro" id="IPR056592">
    <property type="entry name" value="Beta-prop_At3g26010-like"/>
</dbReference>
<reference evidence="2" key="1">
    <citation type="journal article" date="2019" name="BMC Genomics">
        <title>A new reference genome for Sorghum bicolor reveals high levels of sequence similarity between sweet and grain genotypes: implications for the genetics of sugar metabolism.</title>
        <authorList>
            <person name="Cooper E.A."/>
            <person name="Brenton Z.W."/>
            <person name="Flinn B.S."/>
            <person name="Jenkins J."/>
            <person name="Shu S."/>
            <person name="Flowers D."/>
            <person name="Luo F."/>
            <person name="Wang Y."/>
            <person name="Xia P."/>
            <person name="Barry K."/>
            <person name="Daum C."/>
            <person name="Lipzen A."/>
            <person name="Yoshinaga Y."/>
            <person name="Schmutz J."/>
            <person name="Saski C."/>
            <person name="Vermerris W."/>
            <person name="Kresovich S."/>
        </authorList>
    </citation>
    <scope>NUCLEOTIDE SEQUENCE</scope>
</reference>
<accession>A0A921UJI4</accession>
<protein>
    <recommendedName>
        <fullName evidence="1">F-box protein At3g26010-like beta-propeller domain-containing protein</fullName>
    </recommendedName>
</protein>
<dbReference type="AlphaFoldDB" id="A0A921UJI4"/>
<dbReference type="PANTHER" id="PTHR33086:SF44">
    <property type="entry name" value="OS03G0683600 PROTEIN"/>
    <property type="match status" value="1"/>
</dbReference>
<sequence>MASSPPSADESDPWVILRTVPRVAVHTWDRDLSFDLVDPPRLSFLTVSTRVSPARPRGNSSVIRLPRIVSADSSASLFLTLTPTPHPTASSSSAATDICCFVLDAASSTSHRVPDPAPGFARSPFGIIAAPDGASFMVVGLRCPIGNDRGSLHCFSSRTGGWVTKDVNNPRPHRTWTFSDVIAHDGKLWWVDSTPSTTKGLLYCDPFADQPSMSFVPFPTHVTAVEARAKATAYDYVQVADGKLRWVHVLCDLDETVDEAPVLNGAPLLSIYALLGGVDGGGGGYRLDFELLPHWRGDFSFCFIWESDTFKAAEMPKVEQPVLALIDPNDTDLLYFFLGGYIFGFDIFKRVVLGYAPHGIADPHASSSSSLLAWKLPPALAAPAARRFGGRPLNNGGAN</sequence>
<feature type="domain" description="F-box protein At3g26010-like beta-propeller" evidence="1">
    <location>
        <begin position="135"/>
        <end position="233"/>
    </location>
</feature>
<organism evidence="2 3">
    <name type="scientific">Sorghum bicolor</name>
    <name type="common">Sorghum</name>
    <name type="synonym">Sorghum vulgare</name>
    <dbReference type="NCBI Taxonomy" id="4558"/>
    <lineage>
        <taxon>Eukaryota</taxon>
        <taxon>Viridiplantae</taxon>
        <taxon>Streptophyta</taxon>
        <taxon>Embryophyta</taxon>
        <taxon>Tracheophyta</taxon>
        <taxon>Spermatophyta</taxon>
        <taxon>Magnoliopsida</taxon>
        <taxon>Liliopsida</taxon>
        <taxon>Poales</taxon>
        <taxon>Poaceae</taxon>
        <taxon>PACMAD clade</taxon>
        <taxon>Panicoideae</taxon>
        <taxon>Andropogonodae</taxon>
        <taxon>Andropogoneae</taxon>
        <taxon>Sorghinae</taxon>
        <taxon>Sorghum</taxon>
    </lineage>
</organism>
<dbReference type="Proteomes" id="UP000807115">
    <property type="component" value="Chromosome 4"/>
</dbReference>
<reference evidence="2" key="2">
    <citation type="submission" date="2020-10" db="EMBL/GenBank/DDBJ databases">
        <authorList>
            <person name="Cooper E.A."/>
            <person name="Brenton Z.W."/>
            <person name="Flinn B.S."/>
            <person name="Jenkins J."/>
            <person name="Shu S."/>
            <person name="Flowers D."/>
            <person name="Luo F."/>
            <person name="Wang Y."/>
            <person name="Xia P."/>
            <person name="Barry K."/>
            <person name="Daum C."/>
            <person name="Lipzen A."/>
            <person name="Yoshinaga Y."/>
            <person name="Schmutz J."/>
            <person name="Saski C."/>
            <person name="Vermerris W."/>
            <person name="Kresovich S."/>
        </authorList>
    </citation>
    <scope>NUCLEOTIDE SEQUENCE</scope>
</reference>
<dbReference type="EMBL" id="CM027683">
    <property type="protein sequence ID" value="KAG0532106.1"/>
    <property type="molecule type" value="Genomic_DNA"/>
</dbReference>
<evidence type="ECO:0000313" key="3">
    <source>
        <dbReference type="Proteomes" id="UP000807115"/>
    </source>
</evidence>
<proteinExistence type="predicted"/>
<evidence type="ECO:0000313" key="2">
    <source>
        <dbReference type="EMBL" id="KAG0532106.1"/>
    </source>
</evidence>
<dbReference type="Pfam" id="PF24750">
    <property type="entry name" value="b-prop_At3g26010-like"/>
    <property type="match status" value="1"/>
</dbReference>
<evidence type="ECO:0000259" key="1">
    <source>
        <dbReference type="Pfam" id="PF24750"/>
    </source>
</evidence>
<comment type="caution">
    <text evidence="2">The sequence shown here is derived from an EMBL/GenBank/DDBJ whole genome shotgun (WGS) entry which is preliminary data.</text>
</comment>
<dbReference type="SUPFAM" id="SSF50965">
    <property type="entry name" value="Galactose oxidase, central domain"/>
    <property type="match status" value="1"/>
</dbReference>
<dbReference type="PANTHER" id="PTHR33086">
    <property type="entry name" value="OS05G0468200 PROTEIN-RELATED"/>
    <property type="match status" value="1"/>
</dbReference>